<keyword evidence="3" id="KW-1185">Reference proteome</keyword>
<evidence type="ECO:0000313" key="2">
    <source>
        <dbReference type="EMBL" id="VDN24092.1"/>
    </source>
</evidence>
<accession>A0A183E0A3</accession>
<gene>
    <name evidence="2" type="ORF">GPUH_LOCUS14396</name>
</gene>
<dbReference type="OrthoDB" id="5856037at2759"/>
<reference evidence="4" key="1">
    <citation type="submission" date="2016-06" db="UniProtKB">
        <authorList>
            <consortium name="WormBaseParasite"/>
        </authorList>
    </citation>
    <scope>IDENTIFICATION</scope>
</reference>
<proteinExistence type="predicted"/>
<dbReference type="Proteomes" id="UP000271098">
    <property type="component" value="Unassembled WGS sequence"/>
</dbReference>
<dbReference type="AlphaFoldDB" id="A0A183E0A3"/>
<dbReference type="EMBL" id="UYRT01081211">
    <property type="protein sequence ID" value="VDN24092.1"/>
    <property type="molecule type" value="Genomic_DNA"/>
</dbReference>
<evidence type="ECO:0000256" key="1">
    <source>
        <dbReference type="SAM" id="MobiDB-lite"/>
    </source>
</evidence>
<feature type="region of interest" description="Disordered" evidence="1">
    <location>
        <begin position="1"/>
        <end position="23"/>
    </location>
</feature>
<name>A0A183E0A3_9BILA</name>
<dbReference type="WBParaSite" id="GPUH_0001441301-mRNA-1">
    <property type="protein sequence ID" value="GPUH_0001441301-mRNA-1"/>
    <property type="gene ID" value="GPUH_0001441301"/>
</dbReference>
<evidence type="ECO:0000313" key="4">
    <source>
        <dbReference type="WBParaSite" id="GPUH_0001441301-mRNA-1"/>
    </source>
</evidence>
<organism evidence="4">
    <name type="scientific">Gongylonema pulchrum</name>
    <dbReference type="NCBI Taxonomy" id="637853"/>
    <lineage>
        <taxon>Eukaryota</taxon>
        <taxon>Metazoa</taxon>
        <taxon>Ecdysozoa</taxon>
        <taxon>Nematoda</taxon>
        <taxon>Chromadorea</taxon>
        <taxon>Rhabditida</taxon>
        <taxon>Spirurina</taxon>
        <taxon>Spiruromorpha</taxon>
        <taxon>Spiruroidea</taxon>
        <taxon>Gongylonematidae</taxon>
        <taxon>Gongylonema</taxon>
    </lineage>
</organism>
<sequence>MDQNRESSEKQLSIKPLKKSSTANDCGRKIHFFERIEKSIYENEPVSDEEVEAECRLWARTLPHFR</sequence>
<reference evidence="2 3" key="2">
    <citation type="submission" date="2018-11" db="EMBL/GenBank/DDBJ databases">
        <authorList>
            <consortium name="Pathogen Informatics"/>
        </authorList>
    </citation>
    <scope>NUCLEOTIDE SEQUENCE [LARGE SCALE GENOMIC DNA]</scope>
</reference>
<protein>
    <submittedName>
        <fullName evidence="4">DUF3719 domain-containing protein</fullName>
    </submittedName>
</protein>
<evidence type="ECO:0000313" key="3">
    <source>
        <dbReference type="Proteomes" id="UP000271098"/>
    </source>
</evidence>